<dbReference type="PANTHER" id="PTHR16487">
    <property type="entry name" value="PPP4R2-RELATED PROTEIN"/>
    <property type="match status" value="1"/>
</dbReference>
<reference evidence="4" key="1">
    <citation type="submission" date="2022-11" db="UniProtKB">
        <authorList>
            <consortium name="WormBaseParasite"/>
        </authorList>
    </citation>
    <scope>IDENTIFICATION</scope>
</reference>
<feature type="compositionally biased region" description="Basic and acidic residues" evidence="2">
    <location>
        <begin position="258"/>
        <end position="268"/>
    </location>
</feature>
<dbReference type="WBParaSite" id="jg14030">
    <property type="protein sequence ID" value="jg14030"/>
    <property type="gene ID" value="jg14030"/>
</dbReference>
<name>A0A915CZT2_9BILA</name>
<evidence type="ECO:0000313" key="4">
    <source>
        <dbReference type="WBParaSite" id="jg14030"/>
    </source>
</evidence>
<dbReference type="Proteomes" id="UP000887574">
    <property type="component" value="Unplaced"/>
</dbReference>
<dbReference type="GO" id="GO:0005634">
    <property type="term" value="C:nucleus"/>
    <property type="evidence" value="ECO:0007669"/>
    <property type="project" value="TreeGrafter"/>
</dbReference>
<dbReference type="GO" id="GO:0019888">
    <property type="term" value="F:protein phosphatase regulator activity"/>
    <property type="evidence" value="ECO:0007669"/>
    <property type="project" value="InterPro"/>
</dbReference>
<dbReference type="InterPro" id="IPR015267">
    <property type="entry name" value="PPP4R2"/>
</dbReference>
<evidence type="ECO:0000313" key="3">
    <source>
        <dbReference type="Proteomes" id="UP000887574"/>
    </source>
</evidence>
<dbReference type="AlphaFoldDB" id="A0A915CZT2"/>
<proteinExistence type="inferred from homology"/>
<dbReference type="GO" id="GO:0030289">
    <property type="term" value="C:protein phosphatase 4 complex"/>
    <property type="evidence" value="ECO:0007669"/>
    <property type="project" value="InterPro"/>
</dbReference>
<evidence type="ECO:0000256" key="2">
    <source>
        <dbReference type="SAM" id="MobiDB-lite"/>
    </source>
</evidence>
<feature type="region of interest" description="Disordered" evidence="2">
    <location>
        <begin position="212"/>
        <end position="268"/>
    </location>
</feature>
<comment type="similarity">
    <text evidence="1">Belongs to the PPP4R2 family.</text>
</comment>
<sequence>MVQSVTEARRQQFQPSSYQTALSNFSPLPKDEEQKPSQEFTKATDPLVDEFFEFVASTGRTGLSWDVIKPAFIWKLQTVINDMLFNEAEDLEDDIAKENVINSESIKSSRQFILDKAKSFDGIPFTIQRLCELITTPTRHYKTTEKYLHALEKNINVVTTITESGDRVTGIEDFAPEDDNSPVPVERNFIVSVDELDEPLPTTAGNGVTIDVKPQMPNGVPSSDAAMEPLESTATSSAAIDISCGGEQPTGTENSSLEDAKEEKMETD</sequence>
<accession>A0A915CZT2</accession>
<dbReference type="GO" id="GO:0005737">
    <property type="term" value="C:cytoplasm"/>
    <property type="evidence" value="ECO:0007669"/>
    <property type="project" value="TreeGrafter"/>
</dbReference>
<evidence type="ECO:0000256" key="1">
    <source>
        <dbReference type="ARBA" id="ARBA00009207"/>
    </source>
</evidence>
<dbReference type="Pfam" id="PF09184">
    <property type="entry name" value="PPP4R2"/>
    <property type="match status" value="1"/>
</dbReference>
<protein>
    <submittedName>
        <fullName evidence="4">Serine/threonine-protein phosphatase 4 regulatory subunit 2</fullName>
    </submittedName>
</protein>
<organism evidence="3 4">
    <name type="scientific">Ditylenchus dipsaci</name>
    <dbReference type="NCBI Taxonomy" id="166011"/>
    <lineage>
        <taxon>Eukaryota</taxon>
        <taxon>Metazoa</taxon>
        <taxon>Ecdysozoa</taxon>
        <taxon>Nematoda</taxon>
        <taxon>Chromadorea</taxon>
        <taxon>Rhabditida</taxon>
        <taxon>Tylenchina</taxon>
        <taxon>Tylenchomorpha</taxon>
        <taxon>Sphaerularioidea</taxon>
        <taxon>Anguinidae</taxon>
        <taxon>Anguininae</taxon>
        <taxon>Ditylenchus</taxon>
    </lineage>
</organism>
<keyword evidence="3" id="KW-1185">Reference proteome</keyword>
<dbReference type="PANTHER" id="PTHR16487:SF0">
    <property type="entry name" value="PROTEIN PHOSPHATASE 4 REGULATORY SUBUNIT 2-RELATED"/>
    <property type="match status" value="1"/>
</dbReference>
<feature type="region of interest" description="Disordered" evidence="2">
    <location>
        <begin position="1"/>
        <end position="40"/>
    </location>
</feature>
<feature type="compositionally biased region" description="Polar residues" evidence="2">
    <location>
        <begin position="1"/>
        <end position="26"/>
    </location>
</feature>